<dbReference type="EMBL" id="JACGWJ010000014">
    <property type="protein sequence ID" value="KAL0374564.1"/>
    <property type="molecule type" value="Genomic_DNA"/>
</dbReference>
<organism evidence="2">
    <name type="scientific">Sesamum radiatum</name>
    <name type="common">Black benniseed</name>
    <dbReference type="NCBI Taxonomy" id="300843"/>
    <lineage>
        <taxon>Eukaryota</taxon>
        <taxon>Viridiplantae</taxon>
        <taxon>Streptophyta</taxon>
        <taxon>Embryophyta</taxon>
        <taxon>Tracheophyta</taxon>
        <taxon>Spermatophyta</taxon>
        <taxon>Magnoliopsida</taxon>
        <taxon>eudicotyledons</taxon>
        <taxon>Gunneridae</taxon>
        <taxon>Pentapetalae</taxon>
        <taxon>asterids</taxon>
        <taxon>lamiids</taxon>
        <taxon>Lamiales</taxon>
        <taxon>Pedaliaceae</taxon>
        <taxon>Sesamum</taxon>
    </lineage>
</organism>
<sequence>MKYSSHETAGFPCLYNFKNTHLHLPNKHQEFNTHIFRNTDRNGVLQAQNFLLLRLLFPQSPPLLRQLHPPPPLRRLLHPHPPPQNPPTSLGWAFLLISSLSLLSSFTGFCSHFCCITHVSLLLASSAAQLLGILALFTKEKSSISMLKSPRDPREAKLLVRLECGALMAMFVMQLAVALLCCVVHSCWVREYRGLEAERDATAEKRRWKMARVQEESMANAARIAEVRGMELEEKMKSKYGAWGKNDDVEG</sequence>
<proteinExistence type="predicted"/>
<evidence type="ECO:0000256" key="1">
    <source>
        <dbReference type="SAM" id="Phobius"/>
    </source>
</evidence>
<protein>
    <submittedName>
        <fullName evidence="2">Uncharacterized protein</fullName>
    </submittedName>
</protein>
<reference evidence="2" key="1">
    <citation type="submission" date="2020-06" db="EMBL/GenBank/DDBJ databases">
        <authorList>
            <person name="Li T."/>
            <person name="Hu X."/>
            <person name="Zhang T."/>
            <person name="Song X."/>
            <person name="Zhang H."/>
            <person name="Dai N."/>
            <person name="Sheng W."/>
            <person name="Hou X."/>
            <person name="Wei L."/>
        </authorList>
    </citation>
    <scope>NUCLEOTIDE SEQUENCE</scope>
    <source>
        <strain evidence="2">G02</strain>
        <tissue evidence="2">Leaf</tissue>
    </source>
</reference>
<gene>
    <name evidence="2" type="ORF">Sradi_3372100</name>
</gene>
<reference evidence="2" key="2">
    <citation type="journal article" date="2024" name="Plant">
        <title>Genomic evolution and insights into agronomic trait innovations of Sesamum species.</title>
        <authorList>
            <person name="Miao H."/>
            <person name="Wang L."/>
            <person name="Qu L."/>
            <person name="Liu H."/>
            <person name="Sun Y."/>
            <person name="Le M."/>
            <person name="Wang Q."/>
            <person name="Wei S."/>
            <person name="Zheng Y."/>
            <person name="Lin W."/>
            <person name="Duan Y."/>
            <person name="Cao H."/>
            <person name="Xiong S."/>
            <person name="Wang X."/>
            <person name="Wei L."/>
            <person name="Li C."/>
            <person name="Ma Q."/>
            <person name="Ju M."/>
            <person name="Zhao R."/>
            <person name="Li G."/>
            <person name="Mu C."/>
            <person name="Tian Q."/>
            <person name="Mei H."/>
            <person name="Zhang T."/>
            <person name="Gao T."/>
            <person name="Zhang H."/>
        </authorList>
    </citation>
    <scope>NUCLEOTIDE SEQUENCE</scope>
    <source>
        <strain evidence="2">G02</strain>
    </source>
</reference>
<comment type="caution">
    <text evidence="2">The sequence shown here is derived from an EMBL/GenBank/DDBJ whole genome shotgun (WGS) entry which is preliminary data.</text>
</comment>
<dbReference type="PANTHER" id="PTHR39113">
    <property type="entry name" value="MEMBRANE LIPOPROTEIN-RELATED"/>
    <property type="match status" value="1"/>
</dbReference>
<dbReference type="PANTHER" id="PTHR39113:SF1">
    <property type="entry name" value="MEMBRANE LIPOPROTEIN"/>
    <property type="match status" value="1"/>
</dbReference>
<accession>A0AAW2R3Z9</accession>
<feature type="transmembrane region" description="Helical" evidence="1">
    <location>
        <begin position="115"/>
        <end position="137"/>
    </location>
</feature>
<name>A0AAW2R3Z9_SESRA</name>
<feature type="transmembrane region" description="Helical" evidence="1">
    <location>
        <begin position="158"/>
        <end position="180"/>
    </location>
</feature>
<keyword evidence="1" id="KW-1133">Transmembrane helix</keyword>
<evidence type="ECO:0000313" key="2">
    <source>
        <dbReference type="EMBL" id="KAL0374564.1"/>
    </source>
</evidence>
<keyword evidence="1" id="KW-0472">Membrane</keyword>
<feature type="transmembrane region" description="Helical" evidence="1">
    <location>
        <begin position="90"/>
        <end position="109"/>
    </location>
</feature>
<dbReference type="AlphaFoldDB" id="A0AAW2R3Z9"/>
<keyword evidence="1" id="KW-0812">Transmembrane</keyword>